<dbReference type="InterPro" id="IPR011705">
    <property type="entry name" value="BACK"/>
</dbReference>
<keyword evidence="4" id="KW-1185">Reference proteome</keyword>
<dbReference type="InterPro" id="IPR008979">
    <property type="entry name" value="Galactose-bd-like_sf"/>
</dbReference>
<sequence>MLLLACFFINTFSLAKDTEISLSKNVIQKIPFDAYPKDFTFIVDDCKYYTSRVEADILSPIIRDFHFSNHNQKSINIDTHNLFPDCNFSDFLSLLTFEPRTVDIKLQLYFKYLFSYLGNYEECDKIQIQYNESITVKNVIQRIKQKKLVYQLNYLTEEIDFVANHFYEINKDELKKLDDDIIEMIIQNDNLKIKDEDSLLQFIIDLYNENNTRKNLFENVYYSKVSRKEIMNFFTTFDFNDITPEIWQSIIQRTNNSENNQTSRKLKEWKIKKILYKKNQNLNGIIKYLTKKAGGNIVKKEIINITSSGHNSYSYLPSNLVDFDDLSSKSMWKPDNSFWPFVTFDFINKKVKLFNYSLHTPSDDTGNYPRSWIVECSNNLNHWFTVDVRKDESAMNHPNVSHVFECKYMPNDYFRYIRIISNDHSWNSNSLFYFDISAVEFFGFLIKKNFSFPN</sequence>
<keyword evidence="1" id="KW-0732">Signal</keyword>
<dbReference type="Gene3D" id="2.60.120.260">
    <property type="entry name" value="Galactose-binding domain-like"/>
    <property type="match status" value="1"/>
</dbReference>
<proteinExistence type="predicted"/>
<evidence type="ECO:0000313" key="3">
    <source>
        <dbReference type="EMBL" id="KAK8872071.1"/>
    </source>
</evidence>
<organism evidence="3 4">
    <name type="scientific">Tritrichomonas musculus</name>
    <dbReference type="NCBI Taxonomy" id="1915356"/>
    <lineage>
        <taxon>Eukaryota</taxon>
        <taxon>Metamonada</taxon>
        <taxon>Parabasalia</taxon>
        <taxon>Tritrichomonadida</taxon>
        <taxon>Tritrichomonadidae</taxon>
        <taxon>Tritrichomonas</taxon>
    </lineage>
</organism>
<protein>
    <recommendedName>
        <fullName evidence="2">BACK domain-containing protein</fullName>
    </recommendedName>
</protein>
<evidence type="ECO:0000259" key="2">
    <source>
        <dbReference type="Pfam" id="PF07707"/>
    </source>
</evidence>
<accession>A0ABR2J2F8</accession>
<dbReference type="Proteomes" id="UP001470230">
    <property type="component" value="Unassembled WGS sequence"/>
</dbReference>
<evidence type="ECO:0000256" key="1">
    <source>
        <dbReference type="SAM" id="SignalP"/>
    </source>
</evidence>
<evidence type="ECO:0000313" key="4">
    <source>
        <dbReference type="Proteomes" id="UP001470230"/>
    </source>
</evidence>
<dbReference type="EMBL" id="JAPFFF010000013">
    <property type="protein sequence ID" value="KAK8872071.1"/>
    <property type="molecule type" value="Genomic_DNA"/>
</dbReference>
<reference evidence="3 4" key="1">
    <citation type="submission" date="2024-04" db="EMBL/GenBank/DDBJ databases">
        <title>Tritrichomonas musculus Genome.</title>
        <authorList>
            <person name="Alves-Ferreira E."/>
            <person name="Grigg M."/>
            <person name="Lorenzi H."/>
            <person name="Galac M."/>
        </authorList>
    </citation>
    <scope>NUCLEOTIDE SEQUENCE [LARGE SCALE GENOMIC DNA]</scope>
    <source>
        <strain evidence="3 4">EAF2021</strain>
    </source>
</reference>
<comment type="caution">
    <text evidence="3">The sequence shown here is derived from an EMBL/GenBank/DDBJ whole genome shotgun (WGS) entry which is preliminary data.</text>
</comment>
<name>A0ABR2J2F8_9EUKA</name>
<dbReference type="Pfam" id="PF07707">
    <property type="entry name" value="BACK"/>
    <property type="match status" value="1"/>
</dbReference>
<dbReference type="SUPFAM" id="SSF49785">
    <property type="entry name" value="Galactose-binding domain-like"/>
    <property type="match status" value="1"/>
</dbReference>
<feature type="chain" id="PRO_5046779233" description="BACK domain-containing protein" evidence="1">
    <location>
        <begin position="16"/>
        <end position="454"/>
    </location>
</feature>
<gene>
    <name evidence="3" type="ORF">M9Y10_007829</name>
</gene>
<feature type="signal peptide" evidence="1">
    <location>
        <begin position="1"/>
        <end position="15"/>
    </location>
</feature>
<feature type="domain" description="BACK" evidence="2">
    <location>
        <begin position="157"/>
        <end position="220"/>
    </location>
</feature>